<name>A0A1G5BFC4_9RHOB</name>
<feature type="domain" description="Terminase large subunit-like endonuclease" evidence="2">
    <location>
        <begin position="269"/>
        <end position="543"/>
    </location>
</feature>
<protein>
    <submittedName>
        <fullName evidence="3">Phage terminase-like protein, large subunit, contains N-terminal HTH domain</fullName>
    </submittedName>
</protein>
<dbReference type="InterPro" id="IPR005021">
    <property type="entry name" value="Terminase_largesu-like"/>
</dbReference>
<dbReference type="PANTHER" id="PTHR41287:SF1">
    <property type="entry name" value="PROTEIN YMFN"/>
    <property type="match status" value="1"/>
</dbReference>
<accession>A0A1G5BFC4</accession>
<dbReference type="InterPro" id="IPR046462">
    <property type="entry name" value="TerL_nuclease"/>
</dbReference>
<dbReference type="STRING" id="336292.SAMN05660710_00117"/>
<dbReference type="OrthoDB" id="9760250at2"/>
<dbReference type="GO" id="GO:0004519">
    <property type="term" value="F:endonuclease activity"/>
    <property type="evidence" value="ECO:0007669"/>
    <property type="project" value="InterPro"/>
</dbReference>
<evidence type="ECO:0000259" key="1">
    <source>
        <dbReference type="Pfam" id="PF03354"/>
    </source>
</evidence>
<dbReference type="PANTHER" id="PTHR41287">
    <property type="match status" value="1"/>
</dbReference>
<dbReference type="InterPro" id="IPR046461">
    <property type="entry name" value="TerL_ATPase"/>
</dbReference>
<evidence type="ECO:0000313" key="4">
    <source>
        <dbReference type="Proteomes" id="UP000199502"/>
    </source>
</evidence>
<dbReference type="InterPro" id="IPR027417">
    <property type="entry name" value="P-loop_NTPase"/>
</dbReference>
<dbReference type="Proteomes" id="UP000199502">
    <property type="component" value="Unassembled WGS sequence"/>
</dbReference>
<evidence type="ECO:0000259" key="2">
    <source>
        <dbReference type="Pfam" id="PF20441"/>
    </source>
</evidence>
<feature type="domain" description="Terminase large subunit-like ATPase" evidence="1">
    <location>
        <begin position="81"/>
        <end position="230"/>
    </location>
</feature>
<reference evidence="3 4" key="1">
    <citation type="submission" date="2016-10" db="EMBL/GenBank/DDBJ databases">
        <authorList>
            <person name="de Groot N.N."/>
        </authorList>
    </citation>
    <scope>NUCLEOTIDE SEQUENCE [LARGE SCALE GENOMIC DNA]</scope>
    <source>
        <strain evidence="3 4">CGMCC 1.8925</strain>
    </source>
</reference>
<keyword evidence="4" id="KW-1185">Reference proteome</keyword>
<dbReference type="Gene3D" id="3.40.50.300">
    <property type="entry name" value="P-loop containing nucleotide triphosphate hydrolases"/>
    <property type="match status" value="1"/>
</dbReference>
<dbReference type="Pfam" id="PF20441">
    <property type="entry name" value="TerL_nuclease"/>
    <property type="match status" value="1"/>
</dbReference>
<gene>
    <name evidence="3" type="ORF">SAMN05660710_00117</name>
</gene>
<evidence type="ECO:0000313" key="3">
    <source>
        <dbReference type="EMBL" id="SCX88710.1"/>
    </source>
</evidence>
<dbReference type="RefSeq" id="WP_090739584.1">
    <property type="nucleotide sequence ID" value="NZ_FMVT01000001.1"/>
</dbReference>
<proteinExistence type="predicted"/>
<dbReference type="EMBL" id="FMVT01000001">
    <property type="protein sequence ID" value="SCX88710.1"/>
    <property type="molecule type" value="Genomic_DNA"/>
</dbReference>
<organism evidence="3 4">
    <name type="scientific">Paracoccus tibetensis</name>
    <dbReference type="NCBI Taxonomy" id="336292"/>
    <lineage>
        <taxon>Bacteria</taxon>
        <taxon>Pseudomonadati</taxon>
        <taxon>Pseudomonadota</taxon>
        <taxon>Alphaproteobacteria</taxon>
        <taxon>Rhodobacterales</taxon>
        <taxon>Paracoccaceae</taxon>
        <taxon>Paracoccus</taxon>
    </lineage>
</organism>
<dbReference type="Pfam" id="PF03354">
    <property type="entry name" value="TerL_ATPase"/>
    <property type="match status" value="1"/>
</dbReference>
<dbReference type="AlphaFoldDB" id="A0A1G5BFC4"/>
<sequence>MNAPIRDTAWSTAMPEWVDRLMSRQSLVPALPLYDEVAEKALRIFKRLRVPDIIGTPTYGEVCGEWVFDFVRAIFGSYDPVTKKRMLREFFLLVPKKNGKSSIAAAIMVTAIILNERPLCELLLIAPTISVAAISFDQAAGIIALDADLSAMFHVQGHSRTITHRLTGATLVIKAADPKVVTGTKAAYVLIDELHEFAEMSRAAAVMREIKGGLAARPDGFLLTITTQSKKPPAGVFKAELSKARAVRDGDIALPLLAVLYELPSEIAKDGGWKDPKTWPLVNPALGASVQPEFLADELIAAEAEGPEALMLLASQHFNVQIGLSLRADRWPGAPHWEDCGDEELTLERLIDRSEVCVVGVDGGGLDDLFALAVIGRERETRNWLHWAHAWAFPEVAQQRKEIASRLADFEKAGELTFCHQVGDDVSGALRVIQRLEAAGLLPLESPAIGLDAAGIAELLDELDEAGFGEDRWISVGQGWKLQQAVLTLPRRMKDRRFIHGASSLMAWNVGNAKTELKGSNYIVTKQTAGSAKIDALMATFNAAMLMFGNPEAAGPSIYETRGIRLV</sequence>